<protein>
    <recommendedName>
        <fullName evidence="2 10">Ribonucleoside-diphosphate reductase</fullName>
        <ecNumber evidence="2 10">1.17.4.1</ecNumber>
    </recommendedName>
</protein>
<dbReference type="GO" id="GO:0004748">
    <property type="term" value="F:ribonucleoside-diphosphate reductase activity, thioredoxin disulfide as acceptor"/>
    <property type="evidence" value="ECO:0007669"/>
    <property type="project" value="UniProtKB-EC"/>
</dbReference>
<evidence type="ECO:0000256" key="1">
    <source>
        <dbReference type="ARBA" id="ARBA00010406"/>
    </source>
</evidence>
<evidence type="ECO:0000256" key="3">
    <source>
        <dbReference type="ARBA" id="ARBA00022533"/>
    </source>
</evidence>
<dbReference type="InterPro" id="IPR013509">
    <property type="entry name" value="RNR_lsu_N"/>
</dbReference>
<feature type="domain" description="ATP-cone" evidence="11">
    <location>
        <begin position="1"/>
        <end position="91"/>
    </location>
</feature>
<dbReference type="PROSITE" id="PS51161">
    <property type="entry name" value="ATP_CONE"/>
    <property type="match status" value="1"/>
</dbReference>
<dbReference type="GO" id="GO:0005971">
    <property type="term" value="C:ribonucleoside-diphosphate reductase complex"/>
    <property type="evidence" value="ECO:0007669"/>
    <property type="project" value="TreeGrafter"/>
</dbReference>
<evidence type="ECO:0000313" key="12">
    <source>
        <dbReference type="EMBL" id="ANW95342.1"/>
    </source>
</evidence>
<proteinExistence type="inferred from homology"/>
<dbReference type="UniPathway" id="UPA00326"/>
<dbReference type="GO" id="GO:0005524">
    <property type="term" value="F:ATP binding"/>
    <property type="evidence" value="ECO:0007669"/>
    <property type="project" value="UniProtKB-UniRule"/>
</dbReference>
<evidence type="ECO:0000256" key="10">
    <source>
        <dbReference type="RuleBase" id="RU003410"/>
    </source>
</evidence>
<dbReference type="OrthoDB" id="9762933at2"/>
<dbReference type="SUPFAM" id="SSF51998">
    <property type="entry name" value="PFL-like glycyl radical enzymes"/>
    <property type="match status" value="1"/>
</dbReference>
<gene>
    <name evidence="12" type="ORF">AXE80_03130</name>
</gene>
<accession>A0A1B1Y3I5</accession>
<evidence type="ECO:0000256" key="8">
    <source>
        <dbReference type="ARBA" id="ARBA00047754"/>
    </source>
</evidence>
<dbReference type="SUPFAM" id="SSF48168">
    <property type="entry name" value="R1 subunit of ribonucleotide reductase, N-terminal domain"/>
    <property type="match status" value="1"/>
</dbReference>
<evidence type="ECO:0000256" key="5">
    <source>
        <dbReference type="ARBA" id="ARBA00022840"/>
    </source>
</evidence>
<dbReference type="InterPro" id="IPR013346">
    <property type="entry name" value="NrdE_NrdA_C"/>
</dbReference>
<dbReference type="NCBIfam" id="TIGR02506">
    <property type="entry name" value="NrdE_NrdA"/>
    <property type="match status" value="1"/>
</dbReference>
<keyword evidence="13" id="KW-1185">Reference proteome</keyword>
<dbReference type="Gene3D" id="3.20.70.20">
    <property type="match status" value="1"/>
</dbReference>
<evidence type="ECO:0000256" key="4">
    <source>
        <dbReference type="ARBA" id="ARBA00022741"/>
    </source>
</evidence>
<evidence type="ECO:0000256" key="2">
    <source>
        <dbReference type="ARBA" id="ARBA00012274"/>
    </source>
</evidence>
<dbReference type="InterPro" id="IPR005144">
    <property type="entry name" value="ATP-cone_dom"/>
</dbReference>
<dbReference type="InterPro" id="IPR000788">
    <property type="entry name" value="RNR_lg_C"/>
</dbReference>
<dbReference type="Pfam" id="PF02867">
    <property type="entry name" value="Ribonuc_red_lgC"/>
    <property type="match status" value="1"/>
</dbReference>
<reference evidence="12 13" key="1">
    <citation type="submission" date="2016-02" db="EMBL/GenBank/DDBJ databases">
        <authorList>
            <person name="Wen L."/>
            <person name="He K."/>
            <person name="Yang H."/>
        </authorList>
    </citation>
    <scope>NUCLEOTIDE SEQUENCE [LARGE SCALE GENOMIC DNA]</scope>
    <source>
        <strain evidence="12 13">CZ1127</strain>
    </source>
</reference>
<dbReference type="Proteomes" id="UP000092967">
    <property type="component" value="Chromosome"/>
</dbReference>
<dbReference type="EC" id="1.17.4.1" evidence="2 10"/>
<dbReference type="InterPro" id="IPR039718">
    <property type="entry name" value="Rrm1"/>
</dbReference>
<keyword evidence="3" id="KW-0021">Allosteric enzyme</keyword>
<dbReference type="InterPro" id="IPR008926">
    <property type="entry name" value="RNR_R1-su_N"/>
</dbReference>
<dbReference type="Pfam" id="PF03477">
    <property type="entry name" value="ATP-cone"/>
    <property type="match status" value="1"/>
</dbReference>
<evidence type="ECO:0000256" key="6">
    <source>
        <dbReference type="ARBA" id="ARBA00023002"/>
    </source>
</evidence>
<evidence type="ECO:0000256" key="9">
    <source>
        <dbReference type="PROSITE-ProRule" id="PRU00492"/>
    </source>
</evidence>
<dbReference type="AlphaFoldDB" id="A0A1B1Y3I5"/>
<dbReference type="RefSeq" id="WP_068824442.1">
    <property type="nucleotide sequence ID" value="NZ_CP014224.1"/>
</dbReference>
<dbReference type="GO" id="GO:0009263">
    <property type="term" value="P:deoxyribonucleotide biosynthetic process"/>
    <property type="evidence" value="ECO:0007669"/>
    <property type="project" value="UniProtKB-KW"/>
</dbReference>
<comment type="catalytic activity">
    <reaction evidence="8 10">
        <text>a 2'-deoxyribonucleoside 5'-diphosphate + [thioredoxin]-disulfide + H2O = a ribonucleoside 5'-diphosphate + [thioredoxin]-dithiol</text>
        <dbReference type="Rhea" id="RHEA:23252"/>
        <dbReference type="Rhea" id="RHEA-COMP:10698"/>
        <dbReference type="Rhea" id="RHEA-COMP:10700"/>
        <dbReference type="ChEBI" id="CHEBI:15377"/>
        <dbReference type="ChEBI" id="CHEBI:29950"/>
        <dbReference type="ChEBI" id="CHEBI:50058"/>
        <dbReference type="ChEBI" id="CHEBI:57930"/>
        <dbReference type="ChEBI" id="CHEBI:73316"/>
        <dbReference type="EC" id="1.17.4.1"/>
    </reaction>
</comment>
<keyword evidence="6 10" id="KW-0560">Oxidoreductase</keyword>
<organism evidence="12 13">
    <name type="scientific">Wenyingzhuangia fucanilytica</name>
    <dbReference type="NCBI Taxonomy" id="1790137"/>
    <lineage>
        <taxon>Bacteria</taxon>
        <taxon>Pseudomonadati</taxon>
        <taxon>Bacteroidota</taxon>
        <taxon>Flavobacteriia</taxon>
        <taxon>Flavobacteriales</taxon>
        <taxon>Flavobacteriaceae</taxon>
        <taxon>Wenyingzhuangia</taxon>
    </lineage>
</organism>
<comment type="function">
    <text evidence="10">Provides the precursors necessary for DNA synthesis. Catalyzes the biosynthesis of deoxyribonucleotides from the corresponding ribonucleotides.</text>
</comment>
<dbReference type="CDD" id="cd01679">
    <property type="entry name" value="RNR_I"/>
    <property type="match status" value="1"/>
</dbReference>
<keyword evidence="4 9" id="KW-0547">Nucleotide-binding</keyword>
<dbReference type="STRING" id="1790137.AXE80_03130"/>
<dbReference type="PANTHER" id="PTHR11573">
    <property type="entry name" value="RIBONUCLEOSIDE-DIPHOSPHATE REDUCTASE LARGE CHAIN"/>
    <property type="match status" value="1"/>
</dbReference>
<evidence type="ECO:0000313" key="13">
    <source>
        <dbReference type="Proteomes" id="UP000092967"/>
    </source>
</evidence>
<dbReference type="PROSITE" id="PS00089">
    <property type="entry name" value="RIBORED_LARGE"/>
    <property type="match status" value="1"/>
</dbReference>
<sequence length="793" mass="90322">MYVIKRDGHKESVMFDKITARIRKICYGLNPLVDPVKVAMRVIEGLYDGVTTSELDNLAAEIAATLTTAHPDYAKLAARISVSNLHKNTEKSFSATMKELYEYVNPRTGLASPLLSDEVYNVIEENSALLDSSIVYDRDFNYDYFGFKTLERSYLLKINGKIAERPQQMLMRVAIGIHLNDIEEAIETYNLMSKKFFTHATPTLFNSGTPKPQMSSCFLLQMQDDSIDGIYDTLKQTAKISQSAGGIGLSIHNIRATGSYIRGTNGTSNGIIPMLKVYNDTARYVDQGGGKRKGSFAIYIEPWHADIFEFLDLRKNTGAEEKRARDLFLALWISDLFMKRVEENGEWTLMCPNECPGLYDTYGEEFEALYTKYEAEGKGRKTIKARELWEKVLESQIETGNPYMLYKDAANRKSNQKNLGVIRSSNLCTEIMEYTAKDEVAVCNLASIAIPMFVETNDKGEKFFNHDKLYKVVKKVTRNLDTVIDRNYYPVKEAENSNMRHRPVGLGIQGLADAFIMLRMPFTSDEAKQLNKDIFETLYFAAVESSMEIATKKGAYSTFEGSPMSQGEFQYNMWGVKDEELSGRWNWAELREKVKKNGVRNSLLVAPMPTASTSQILGNNEAFEPYTSNIYTRRVLSGEFIVVNKHLLEDLVELGLWDNALKEELMRANGSIQHIEGIPQDLKDLYKTVWELSMKDIIDMSRHRGYFIDQSQSLNLFMEDANYSKLTSMHFYAWKSGLKTGMYYLRTKSAVNAIKFTLNNDKKEEDKPLTPEEFKAMVLQSRENPDDCEMCGS</sequence>
<name>A0A1B1Y3I5_9FLAO</name>
<keyword evidence="5 9" id="KW-0067">ATP-binding</keyword>
<dbReference type="PANTHER" id="PTHR11573:SF6">
    <property type="entry name" value="RIBONUCLEOSIDE-DIPHOSPHATE REDUCTASE LARGE SUBUNIT"/>
    <property type="match status" value="1"/>
</dbReference>
<dbReference type="PRINTS" id="PR01183">
    <property type="entry name" value="RIBORDTASEM1"/>
</dbReference>
<keyword evidence="7 10" id="KW-0215">Deoxyribonucleotide synthesis</keyword>
<evidence type="ECO:0000256" key="7">
    <source>
        <dbReference type="ARBA" id="ARBA00023116"/>
    </source>
</evidence>
<evidence type="ECO:0000259" key="11">
    <source>
        <dbReference type="PROSITE" id="PS51161"/>
    </source>
</evidence>
<dbReference type="EMBL" id="CP014224">
    <property type="protein sequence ID" value="ANW95342.1"/>
    <property type="molecule type" value="Genomic_DNA"/>
</dbReference>
<dbReference type="FunFam" id="3.20.70.20:FF:000010">
    <property type="entry name" value="Ribonucleoside-diphosphate reductase"/>
    <property type="match status" value="1"/>
</dbReference>
<dbReference type="Pfam" id="PF00317">
    <property type="entry name" value="Ribonuc_red_lgN"/>
    <property type="match status" value="1"/>
</dbReference>
<dbReference type="KEGG" id="wfu:AXE80_03130"/>
<comment type="similarity">
    <text evidence="1 10">Belongs to the ribonucleoside diphosphate reductase large chain family.</text>
</comment>